<proteinExistence type="predicted"/>
<evidence type="ECO:0000256" key="2">
    <source>
        <dbReference type="SAM" id="SignalP"/>
    </source>
</evidence>
<dbReference type="AlphaFoldDB" id="A0A3B0CBZ7"/>
<protein>
    <recommendedName>
        <fullName evidence="5">Conjugal transfer protein TraI</fullName>
    </recommendedName>
</protein>
<keyword evidence="4" id="KW-1185">Reference proteome</keyword>
<feature type="signal peptide" evidence="2">
    <location>
        <begin position="1"/>
        <end position="18"/>
    </location>
</feature>
<keyword evidence="2" id="KW-0732">Signal</keyword>
<dbReference type="OrthoDB" id="1433784at2"/>
<keyword evidence="1" id="KW-0175">Coiled coil</keyword>
<evidence type="ECO:0008006" key="5">
    <source>
        <dbReference type="Google" id="ProtNLM"/>
    </source>
</evidence>
<feature type="chain" id="PRO_5017461793" description="Conjugal transfer protein TraI" evidence="2">
    <location>
        <begin position="19"/>
        <end position="205"/>
    </location>
</feature>
<reference evidence="3 4" key="1">
    <citation type="submission" date="2018-10" db="EMBL/GenBank/DDBJ databases">
        <title>Ulvibacterium marinum gen. nov., sp. nov., a novel marine bacterium of the family Flavobacteriaceae, isolated from a culture of the green alga Ulva prolifera.</title>
        <authorList>
            <person name="Zhang Z."/>
        </authorList>
    </citation>
    <scope>NUCLEOTIDE SEQUENCE [LARGE SCALE GENOMIC DNA]</scope>
    <source>
        <strain evidence="3 4">CCMM003</strain>
    </source>
</reference>
<dbReference type="Proteomes" id="UP000276603">
    <property type="component" value="Unassembled WGS sequence"/>
</dbReference>
<evidence type="ECO:0000256" key="1">
    <source>
        <dbReference type="SAM" id="Coils"/>
    </source>
</evidence>
<organism evidence="3 4">
    <name type="scientific">Ulvibacterium marinum</name>
    <dbReference type="NCBI Taxonomy" id="2419782"/>
    <lineage>
        <taxon>Bacteria</taxon>
        <taxon>Pseudomonadati</taxon>
        <taxon>Bacteroidota</taxon>
        <taxon>Flavobacteriia</taxon>
        <taxon>Flavobacteriales</taxon>
        <taxon>Flavobacteriaceae</taxon>
        <taxon>Ulvibacterium</taxon>
    </lineage>
</organism>
<gene>
    <name evidence="3" type="ORF">D7Z94_06555</name>
</gene>
<feature type="coiled-coil region" evidence="1">
    <location>
        <begin position="38"/>
        <end position="76"/>
    </location>
</feature>
<dbReference type="RefSeq" id="WP_120710680.1">
    <property type="nucleotide sequence ID" value="NZ_RBCJ01000001.1"/>
</dbReference>
<sequence>MKKIILIKIILFPLLAWGQIPVTDAATNASIGLVNSQLTNINIQLKAMNKNLARLINLLEKNNNLTSKSKEILKEELEAKKQAPAYVTKSTEVALTLDLKDKIVEAYQTSRNTVQNFEHLERNEIQDFLIYSTEAIVDTKNLFKQCNQILKTKSIIHPEERLKEVTSINTKLEAILDELIDYNNRLEQINSYRLARKTMVNLNKN</sequence>
<name>A0A3B0CBZ7_9FLAO</name>
<accession>A0A3B0CBZ7</accession>
<dbReference type="EMBL" id="RBCJ01000001">
    <property type="protein sequence ID" value="RKN83473.1"/>
    <property type="molecule type" value="Genomic_DNA"/>
</dbReference>
<comment type="caution">
    <text evidence="3">The sequence shown here is derived from an EMBL/GenBank/DDBJ whole genome shotgun (WGS) entry which is preliminary data.</text>
</comment>
<evidence type="ECO:0000313" key="4">
    <source>
        <dbReference type="Proteomes" id="UP000276603"/>
    </source>
</evidence>
<evidence type="ECO:0000313" key="3">
    <source>
        <dbReference type="EMBL" id="RKN83473.1"/>
    </source>
</evidence>